<dbReference type="HOGENOM" id="CLU_180080_0_0_6"/>
<keyword evidence="1" id="KW-1133">Transmembrane helix</keyword>
<evidence type="ECO:0000313" key="2">
    <source>
        <dbReference type="EMBL" id="ABX22910.1"/>
    </source>
</evidence>
<sequence>MACALDMSVNPINFMQNNRCPAIADRQTGGVAGSGNTWDENTVFFIIMRSGYKGDRLDSRRSRYVRCFVPVNVQAHLVVFFVVDKLFIGKPIMIFIFRRRG</sequence>
<dbReference type="Proteomes" id="UP000002084">
    <property type="component" value="Chromosome"/>
</dbReference>
<keyword evidence="1" id="KW-0472">Membrane</keyword>
<keyword evidence="3" id="KW-1185">Reference proteome</keyword>
<feature type="transmembrane region" description="Helical" evidence="1">
    <location>
        <begin position="75"/>
        <end position="97"/>
    </location>
</feature>
<dbReference type="EMBL" id="CP000880">
    <property type="protein sequence ID" value="ABX22910.1"/>
    <property type="molecule type" value="Genomic_DNA"/>
</dbReference>
<name>A9MS08_SALAR</name>
<organism evidence="2 3">
    <name type="scientific">Salmonella arizonae (strain ATCC BAA-731 / CDC346-86 / RSK2980)</name>
    <dbReference type="NCBI Taxonomy" id="41514"/>
    <lineage>
        <taxon>Bacteria</taxon>
        <taxon>Pseudomonadati</taxon>
        <taxon>Pseudomonadota</taxon>
        <taxon>Gammaproteobacteria</taxon>
        <taxon>Enterobacterales</taxon>
        <taxon>Enterobacteriaceae</taxon>
        <taxon>Salmonella</taxon>
    </lineage>
</organism>
<proteinExistence type="predicted"/>
<accession>A9MS08</accession>
<gene>
    <name evidence="2" type="ordered locus">SARI_03070</name>
</gene>
<dbReference type="KEGG" id="ses:SARI_03070"/>
<evidence type="ECO:0000313" key="3">
    <source>
        <dbReference type="Proteomes" id="UP000002084"/>
    </source>
</evidence>
<reference evidence="2 3" key="1">
    <citation type="submission" date="2007-11" db="EMBL/GenBank/DDBJ databases">
        <authorList>
            <consortium name="The Salmonella enterica serovar Arizonae Genome Sequencing Project"/>
            <person name="McClelland M."/>
            <person name="Sanderson E.K."/>
            <person name="Porwollik S."/>
            <person name="Spieth J."/>
            <person name="Clifton W.S."/>
            <person name="Fulton R."/>
            <person name="Chunyan W."/>
            <person name="Wollam A."/>
            <person name="Shah N."/>
            <person name="Pepin K."/>
            <person name="Bhonagiri V."/>
            <person name="Nash W."/>
            <person name="Johnson M."/>
            <person name="Thiruvilangam P."/>
            <person name="Wilson R."/>
        </authorList>
    </citation>
    <scope>NUCLEOTIDE SEQUENCE [LARGE SCALE GENOMIC DNA]</scope>
    <source>
        <strain evidence="3">ATCC BAA-731 / CDC346-86 / RSK2980</strain>
    </source>
</reference>
<keyword evidence="1" id="KW-0812">Transmembrane</keyword>
<protein>
    <submittedName>
        <fullName evidence="2">Uncharacterized protein</fullName>
    </submittedName>
</protein>
<dbReference type="STRING" id="41514.SARI_03070"/>
<dbReference type="AlphaFoldDB" id="A9MS08"/>
<evidence type="ECO:0000256" key="1">
    <source>
        <dbReference type="SAM" id="Phobius"/>
    </source>
</evidence>